<dbReference type="AlphaFoldDB" id="F4XRX3"/>
<name>F4XRX3_9CYAN</name>
<feature type="chain" id="PRO_5003321217" evidence="1">
    <location>
        <begin position="25"/>
        <end position="302"/>
    </location>
</feature>
<evidence type="ECO:0000313" key="3">
    <source>
        <dbReference type="Proteomes" id="UP000003959"/>
    </source>
</evidence>
<sequence>MKKFGILFFLSLFAFLSQVNPAEAQRRRNTNVTIEAEVVTGWNRLFGKPRYRWDFLSAPLNLAGATTMGIYNPNGKEPLPLTASTRKDAVLASIVDPFLETIFPVFDLETTDPGAVNVPLRQIDTWVSGDLSVRTPLPFQLDAPVVSRSQSNPESPNPITVADWFKASGQMQINCDSRGNNRVRVRLNNLIPNRVYTVWAMWYTADGNIFPQPFGGVPNAYVTNSRGNAVFSRQLNFCPPEAAKKGIDGNRLLSIITHLHSDHILYGAVPVPLVAGRPPGTVLHMQLEWNFPGVGTRLIKKP</sequence>
<organism evidence="2 3">
    <name type="scientific">Moorena producens 3L</name>
    <dbReference type="NCBI Taxonomy" id="489825"/>
    <lineage>
        <taxon>Bacteria</taxon>
        <taxon>Bacillati</taxon>
        <taxon>Cyanobacteriota</taxon>
        <taxon>Cyanophyceae</taxon>
        <taxon>Coleofasciculales</taxon>
        <taxon>Coleofasciculaceae</taxon>
        <taxon>Moorena</taxon>
    </lineage>
</organism>
<reference evidence="3" key="1">
    <citation type="journal article" date="2011" name="Proc. Natl. Acad. Sci. U.S.A.">
        <title>Genomic insights into the physiology and ecology of the marine filamentous cyanobacterium Lyngbya majuscula.</title>
        <authorList>
            <person name="Jones A.C."/>
            <person name="Monroe E.A."/>
            <person name="Podell S."/>
            <person name="Hess W.R."/>
            <person name="Klages S."/>
            <person name="Esquenazi E."/>
            <person name="Niessen S."/>
            <person name="Hoover H."/>
            <person name="Rothmann M."/>
            <person name="Lasken R.S."/>
            <person name="Yates J.R.III."/>
            <person name="Reinhardt R."/>
            <person name="Kube M."/>
            <person name="Burkart M.D."/>
            <person name="Allen E.E."/>
            <person name="Dorrestein P.C."/>
            <person name="Gerwick W.H."/>
            <person name="Gerwick L."/>
        </authorList>
    </citation>
    <scope>NUCLEOTIDE SEQUENCE [LARGE SCALE GENOMIC DNA]</scope>
    <source>
        <strain evidence="3">3L</strain>
    </source>
</reference>
<dbReference type="HOGENOM" id="CLU_920757_0_0_3"/>
<proteinExistence type="predicted"/>
<dbReference type="Proteomes" id="UP000003959">
    <property type="component" value="Unassembled WGS sequence"/>
</dbReference>
<accession>F4XRX3</accession>
<evidence type="ECO:0000256" key="1">
    <source>
        <dbReference type="SAM" id="SignalP"/>
    </source>
</evidence>
<keyword evidence="3" id="KW-1185">Reference proteome</keyword>
<feature type="signal peptide" evidence="1">
    <location>
        <begin position="1"/>
        <end position="24"/>
    </location>
</feature>
<protein>
    <submittedName>
        <fullName evidence="2">Uncharacterized protein</fullName>
    </submittedName>
</protein>
<keyword evidence="1" id="KW-0732">Signal</keyword>
<evidence type="ECO:0000313" key="2">
    <source>
        <dbReference type="EMBL" id="EGJ32692.1"/>
    </source>
</evidence>
<gene>
    <name evidence="2" type="ORF">LYNGBM3L_04920</name>
</gene>
<dbReference type="EMBL" id="GL890907">
    <property type="protein sequence ID" value="EGJ32692.1"/>
    <property type="molecule type" value="Genomic_DNA"/>
</dbReference>